<dbReference type="AlphaFoldDB" id="A0A0A2EET3"/>
<dbReference type="PROSITE" id="PS51123">
    <property type="entry name" value="OMPA_2"/>
    <property type="match status" value="1"/>
</dbReference>
<gene>
    <name evidence="4" type="ORF">HQ47_03230</name>
</gene>
<dbReference type="eggNOG" id="COG2885">
    <property type="taxonomic scope" value="Bacteria"/>
</dbReference>
<keyword evidence="5" id="KW-1185">Reference proteome</keyword>
<dbReference type="Pfam" id="PF00691">
    <property type="entry name" value="OmpA"/>
    <property type="match status" value="1"/>
</dbReference>
<accession>A0A0A2EET3</accession>
<proteinExistence type="predicted"/>
<dbReference type="SUPFAM" id="SSF103088">
    <property type="entry name" value="OmpA-like"/>
    <property type="match status" value="1"/>
</dbReference>
<sequence>MKVKYFMLSLLGAVALSASAQEMTTAPVTQPANKTVFAPSCGNWFITLQGGVAAMFVNDNENADLFKDRLTFIPSLSIGKWHNPYFASRLKVEGYESSVFSGANGENKLNHKFIAAHYDFMFDVVNYFSVYNPNRVFHLVPFVGIGYEYKKWDKIDDRVNALTAHAGLQMLFRLGKRVDFVLEGQASYNNFNLSQANKTYYSGLRGQVTAGLNFRLGKVGFEQVDPYRYDVINDLNNQINSLRSENAELSLRPESCPECPDQPVIENTSSFLTEKAVLFRNGKSTVDANQMINIFDAAEFVKNNEGHSLIVTGYAQKSESRHADLAEKRAKAVAQILTEKYGVSSDKIAVEWKEISEKAYDNNTWNRVVVIRSK</sequence>
<dbReference type="STRING" id="28115.HQ47_03230"/>
<keyword evidence="2" id="KW-0732">Signal</keyword>
<dbReference type="Gene3D" id="3.30.1330.60">
    <property type="entry name" value="OmpA-like domain"/>
    <property type="match status" value="1"/>
</dbReference>
<protein>
    <submittedName>
        <fullName evidence="4">Membrane protein</fullName>
    </submittedName>
</protein>
<dbReference type="EMBL" id="JRFA01000009">
    <property type="protein sequence ID" value="KGN74939.1"/>
    <property type="molecule type" value="Genomic_DNA"/>
</dbReference>
<comment type="caution">
    <text evidence="4">The sequence shown here is derived from an EMBL/GenBank/DDBJ whole genome shotgun (WGS) entry which is preliminary data.</text>
</comment>
<dbReference type="OrthoDB" id="1453138at2"/>
<dbReference type="InterPro" id="IPR006665">
    <property type="entry name" value="OmpA-like"/>
</dbReference>
<dbReference type="Proteomes" id="UP000030103">
    <property type="component" value="Unassembled WGS sequence"/>
</dbReference>
<feature type="signal peptide" evidence="2">
    <location>
        <begin position="1"/>
        <end position="20"/>
    </location>
</feature>
<evidence type="ECO:0000313" key="5">
    <source>
        <dbReference type="Proteomes" id="UP000030103"/>
    </source>
</evidence>
<dbReference type="GO" id="GO:0016020">
    <property type="term" value="C:membrane"/>
    <property type="evidence" value="ECO:0007669"/>
    <property type="project" value="UniProtKB-UniRule"/>
</dbReference>
<dbReference type="InterPro" id="IPR036737">
    <property type="entry name" value="OmpA-like_sf"/>
</dbReference>
<organism evidence="4 5">
    <name type="scientific">Porphyromonas macacae</name>
    <dbReference type="NCBI Taxonomy" id="28115"/>
    <lineage>
        <taxon>Bacteria</taxon>
        <taxon>Pseudomonadati</taxon>
        <taxon>Bacteroidota</taxon>
        <taxon>Bacteroidia</taxon>
        <taxon>Bacteroidales</taxon>
        <taxon>Porphyromonadaceae</taxon>
        <taxon>Porphyromonas</taxon>
    </lineage>
</organism>
<keyword evidence="1" id="KW-0472">Membrane</keyword>
<reference evidence="4 5" key="1">
    <citation type="submission" date="2014-09" db="EMBL/GenBank/DDBJ databases">
        <title>Draft Genome Sequence of Porphyromonas macacae COT-192_OH2859.</title>
        <authorList>
            <person name="Wallis C."/>
            <person name="Deusch O."/>
            <person name="O'Flynn C."/>
            <person name="Davis I."/>
            <person name="Horsfall A."/>
            <person name="Kirkwood N."/>
            <person name="Harris S."/>
            <person name="Eisen J.A."/>
            <person name="Coil D.A."/>
            <person name="Darling A.E."/>
            <person name="Jospin G."/>
            <person name="Alexiev A."/>
        </authorList>
    </citation>
    <scope>NUCLEOTIDE SEQUENCE [LARGE SCALE GENOMIC DNA]</scope>
    <source>
        <strain evidence="5">COT-192 OH2859</strain>
    </source>
</reference>
<feature type="chain" id="PRO_5001986205" evidence="2">
    <location>
        <begin position="21"/>
        <end position="374"/>
    </location>
</feature>
<evidence type="ECO:0000256" key="1">
    <source>
        <dbReference type="PROSITE-ProRule" id="PRU00473"/>
    </source>
</evidence>
<dbReference type="RefSeq" id="WP_036873239.1">
    <property type="nucleotide sequence ID" value="NZ_JBGYTE010000013.1"/>
</dbReference>
<name>A0A0A2EET3_9PORP</name>
<evidence type="ECO:0000259" key="3">
    <source>
        <dbReference type="PROSITE" id="PS51123"/>
    </source>
</evidence>
<feature type="domain" description="OmpA-like" evidence="3">
    <location>
        <begin position="266"/>
        <end position="374"/>
    </location>
</feature>
<evidence type="ECO:0000313" key="4">
    <source>
        <dbReference type="EMBL" id="KGN74939.1"/>
    </source>
</evidence>
<evidence type="ECO:0000256" key="2">
    <source>
        <dbReference type="SAM" id="SignalP"/>
    </source>
</evidence>